<organism evidence="16 17">
    <name type="scientific">Castilleja foliolosa</name>
    <dbReference type="NCBI Taxonomy" id="1961234"/>
    <lineage>
        <taxon>Eukaryota</taxon>
        <taxon>Viridiplantae</taxon>
        <taxon>Streptophyta</taxon>
        <taxon>Embryophyta</taxon>
        <taxon>Tracheophyta</taxon>
        <taxon>Spermatophyta</taxon>
        <taxon>Magnoliopsida</taxon>
        <taxon>eudicotyledons</taxon>
        <taxon>Gunneridae</taxon>
        <taxon>Pentapetalae</taxon>
        <taxon>asterids</taxon>
        <taxon>lamiids</taxon>
        <taxon>Lamiales</taxon>
        <taxon>Orobanchaceae</taxon>
        <taxon>Pedicularideae</taxon>
        <taxon>Castillejinae</taxon>
        <taxon>Castilleja</taxon>
    </lineage>
</organism>
<dbReference type="AlphaFoldDB" id="A0ABD3E0K5"/>
<evidence type="ECO:0000256" key="11">
    <source>
        <dbReference type="ARBA" id="ARBA00022989"/>
    </source>
</evidence>
<evidence type="ECO:0000256" key="4">
    <source>
        <dbReference type="ARBA" id="ARBA00009281"/>
    </source>
</evidence>
<comment type="similarity">
    <text evidence="4">Belongs to the ATPase protein MI25 family.</text>
</comment>
<evidence type="ECO:0000256" key="10">
    <source>
        <dbReference type="ARBA" id="ARBA00022781"/>
    </source>
</evidence>
<dbReference type="PANTHER" id="PTHR37774:SF4">
    <property type="entry name" value="ATP SYNTHASE PROTEIN MI25"/>
    <property type="match status" value="1"/>
</dbReference>
<evidence type="ECO:0000256" key="15">
    <source>
        <dbReference type="ARBA" id="ARBA00023310"/>
    </source>
</evidence>
<keyword evidence="7" id="KW-0813">Transport</keyword>
<evidence type="ECO:0000313" key="16">
    <source>
        <dbReference type="EMBL" id="KAL3646569.1"/>
    </source>
</evidence>
<keyword evidence="14" id="KW-0472">Membrane</keyword>
<keyword evidence="13" id="KW-0496">Mitochondrion</keyword>
<dbReference type="Proteomes" id="UP001632038">
    <property type="component" value="Unassembled WGS sequence"/>
</dbReference>
<comment type="subunit">
    <text evidence="5">F-type ATPases have 2 components, CF(1) - the catalytic core - and CF(0) - the membrane proton channel. CF(1) has five subunits: alpha(3), beta(3), gamma(1), delta(1), epsilon(1). CF(0) has three main subunits: a, b and c.</text>
</comment>
<comment type="caution">
    <text evidence="16">The sequence shown here is derived from an EMBL/GenBank/DDBJ whole genome shotgun (WGS) entry which is preliminary data.</text>
</comment>
<name>A0ABD3E0K5_9LAMI</name>
<evidence type="ECO:0000256" key="2">
    <source>
        <dbReference type="ARBA" id="ARBA00004141"/>
    </source>
</evidence>
<evidence type="ECO:0000313" key="17">
    <source>
        <dbReference type="Proteomes" id="UP001632038"/>
    </source>
</evidence>
<evidence type="ECO:0000256" key="13">
    <source>
        <dbReference type="ARBA" id="ARBA00023128"/>
    </source>
</evidence>
<comment type="subcellular location">
    <subcellularLocation>
        <location evidence="2">Membrane</location>
        <topology evidence="2">Multi-pass membrane protein</topology>
    </subcellularLocation>
    <subcellularLocation>
        <location evidence="3">Mitochondrion membrane</location>
        <topology evidence="3">Single-pass membrane protein</topology>
    </subcellularLocation>
</comment>
<evidence type="ECO:0000256" key="5">
    <source>
        <dbReference type="ARBA" id="ARBA00011648"/>
    </source>
</evidence>
<keyword evidence="8" id="KW-0138">CF(0)</keyword>
<accession>A0ABD3E0K5</accession>
<evidence type="ECO:0000256" key="14">
    <source>
        <dbReference type="ARBA" id="ARBA00023136"/>
    </source>
</evidence>
<keyword evidence="12" id="KW-0406">Ion transport</keyword>
<keyword evidence="15" id="KW-0066">ATP synthesis</keyword>
<keyword evidence="10" id="KW-0375">Hydrogen ion transport</keyword>
<dbReference type="PANTHER" id="PTHR37774">
    <property type="entry name" value="ATP SYNTHASE PROTEIN MI25-RELATED"/>
    <property type="match status" value="1"/>
</dbReference>
<dbReference type="InterPro" id="IPR044988">
    <property type="entry name" value="MI25_plants"/>
</dbReference>
<evidence type="ECO:0000256" key="12">
    <source>
        <dbReference type="ARBA" id="ARBA00023065"/>
    </source>
</evidence>
<dbReference type="Gene3D" id="1.10.287.3510">
    <property type="match status" value="1"/>
</dbReference>
<evidence type="ECO:0000256" key="9">
    <source>
        <dbReference type="ARBA" id="ARBA00022692"/>
    </source>
</evidence>
<gene>
    <name evidence="16" type="ORF">CASFOL_009536</name>
</gene>
<evidence type="ECO:0000256" key="8">
    <source>
        <dbReference type="ARBA" id="ARBA00022547"/>
    </source>
</evidence>
<dbReference type="GO" id="GO:0031966">
    <property type="term" value="C:mitochondrial membrane"/>
    <property type="evidence" value="ECO:0007669"/>
    <property type="project" value="UniProtKB-SubCell"/>
</dbReference>
<evidence type="ECO:0000256" key="6">
    <source>
        <dbReference type="ARBA" id="ARBA00017388"/>
    </source>
</evidence>
<reference evidence="17" key="1">
    <citation type="journal article" date="2024" name="IScience">
        <title>Strigolactones Initiate the Formation of Haustorium-like Structures in Castilleja.</title>
        <authorList>
            <person name="Buerger M."/>
            <person name="Peterson D."/>
            <person name="Chory J."/>
        </authorList>
    </citation>
    <scope>NUCLEOTIDE SEQUENCE [LARGE SCALE GENOMIC DNA]</scope>
</reference>
<keyword evidence="17" id="KW-1185">Reference proteome</keyword>
<dbReference type="HAMAP" id="MF_01456">
    <property type="entry name" value="NDH1_NuoK"/>
    <property type="match status" value="1"/>
</dbReference>
<dbReference type="GO" id="GO:0045259">
    <property type="term" value="C:proton-transporting ATP synthase complex"/>
    <property type="evidence" value="ECO:0007669"/>
    <property type="project" value="UniProtKB-KW"/>
</dbReference>
<dbReference type="Pfam" id="PF05405">
    <property type="entry name" value="Mt_ATP-synt_B"/>
    <property type="match status" value="1"/>
</dbReference>
<dbReference type="GO" id="GO:1902600">
    <property type="term" value="P:proton transmembrane transport"/>
    <property type="evidence" value="ECO:0007669"/>
    <property type="project" value="UniProtKB-KW"/>
</dbReference>
<dbReference type="GO" id="GO:0006754">
    <property type="term" value="P:ATP biosynthetic process"/>
    <property type="evidence" value="ECO:0007669"/>
    <property type="project" value="UniProtKB-KW"/>
</dbReference>
<dbReference type="EMBL" id="JAVIJP010000012">
    <property type="protein sequence ID" value="KAL3646569.1"/>
    <property type="molecule type" value="Genomic_DNA"/>
</dbReference>
<proteinExistence type="inferred from homology"/>
<dbReference type="InterPro" id="IPR001133">
    <property type="entry name" value="NADH_UbQ_OxRdtase_chain4L/K"/>
</dbReference>
<keyword evidence="11" id="KW-1133">Transmembrane helix</keyword>
<evidence type="ECO:0000256" key="3">
    <source>
        <dbReference type="ARBA" id="ARBA00004304"/>
    </source>
</evidence>
<sequence length="526" mass="58263">MEFKDSIATLTFALLLSVAAFKVGQIYERSNLSQHAHRLDLEKLKQKVEFKLEVLWKYFRQTNDHMELVEGLSFKDVVQDSFIMEADSIPERILGLNQIYLDLVTNGTGSIYFAQILETYGGIRGILLNRRNIPIMSMPIESMLLAVNSNFLVFSVSSDDMMGQSFASLVSTVAAAESAIGLAIFVITFRVRGTIAVESINSIQGSGLSSTNMQARKMLFAAILSICASSSKKISIYNEEMIVARCFIGFILFSRKSLGKTFKMTLDGRIQAIQEESQQFPNPNEVVPPESNEQQRLLRISLRICGTVVESLPMARCAPKCEKTVQAFLCRNLNVKSATLPNATSSRRIRLQDDLVTGFHFSVNERFVPGSTLKVSIVELIREGLGVLKMVRVLKSQSFDPLEVETELHSRLFTSFNLEKPMGFKVSQIGTAGSMAVLVLVLESMAANAGFEINSLTCCVLTSFRKVYWKTTSVLLFGLLFQSAGSDDESIQKANIEGRLRLSFLDGKSGKSLSLGQNPVVRALAK</sequence>
<dbReference type="Pfam" id="PF00420">
    <property type="entry name" value="Oxidored_q2"/>
    <property type="match status" value="1"/>
</dbReference>
<evidence type="ECO:0000256" key="1">
    <source>
        <dbReference type="ARBA" id="ARBA00003096"/>
    </source>
</evidence>
<protein>
    <recommendedName>
        <fullName evidence="6">ATP synthase protein MI25</fullName>
    </recommendedName>
</protein>
<comment type="function">
    <text evidence="1">This is one of the chains of the nonenzymatic component (CF(0) subunit) of the mitochondrial ATPase complex.</text>
</comment>
<evidence type="ECO:0000256" key="7">
    <source>
        <dbReference type="ARBA" id="ARBA00022448"/>
    </source>
</evidence>
<dbReference type="InterPro" id="IPR008688">
    <property type="entry name" value="ATP_synth_Bsub_B/MI25"/>
</dbReference>
<dbReference type="InterPro" id="IPR039428">
    <property type="entry name" value="NUOK/Mnh_C1-like"/>
</dbReference>
<keyword evidence="9" id="KW-0812">Transmembrane</keyword>